<name>A0A9J6BQU8_POLVA</name>
<gene>
    <name evidence="2" type="ORF">PVAND_002312</name>
</gene>
<dbReference type="EMBL" id="JADBJN010000003">
    <property type="protein sequence ID" value="KAG5672159.1"/>
    <property type="molecule type" value="Genomic_DNA"/>
</dbReference>
<dbReference type="AlphaFoldDB" id="A0A9J6BQU8"/>
<feature type="region of interest" description="Disordered" evidence="1">
    <location>
        <begin position="28"/>
        <end position="61"/>
    </location>
</feature>
<evidence type="ECO:0000313" key="3">
    <source>
        <dbReference type="Proteomes" id="UP001107558"/>
    </source>
</evidence>
<keyword evidence="3" id="KW-1185">Reference proteome</keyword>
<protein>
    <submittedName>
        <fullName evidence="2">Uncharacterized protein</fullName>
    </submittedName>
</protein>
<dbReference type="Proteomes" id="UP001107558">
    <property type="component" value="Chromosome 3"/>
</dbReference>
<evidence type="ECO:0000313" key="2">
    <source>
        <dbReference type="EMBL" id="KAG5672159.1"/>
    </source>
</evidence>
<feature type="compositionally biased region" description="Low complexity" evidence="1">
    <location>
        <begin position="94"/>
        <end position="121"/>
    </location>
</feature>
<comment type="caution">
    <text evidence="2">The sequence shown here is derived from an EMBL/GenBank/DDBJ whole genome shotgun (WGS) entry which is preliminary data.</text>
</comment>
<proteinExistence type="predicted"/>
<dbReference type="OrthoDB" id="8192965at2759"/>
<sequence>MEGTYEYELERAELLGIEPPDRVEWEKKNKERLEAEAEQEKAEIAQNVENEGEQAKRTGGKLDELNSILSATQNKINKFKTVCGSFTNLLKIRSSSPAPAASTESTTTSSDNQTSSTNEETPVASMNNAIDKLEKMKEVIQQTEATKNQEIDISSKINKNMDALDSLLMKSERAEISLQQQNKQMSKFLR</sequence>
<organism evidence="2 3">
    <name type="scientific">Polypedilum vanderplanki</name>
    <name type="common">Sleeping chironomid midge</name>
    <dbReference type="NCBI Taxonomy" id="319348"/>
    <lineage>
        <taxon>Eukaryota</taxon>
        <taxon>Metazoa</taxon>
        <taxon>Ecdysozoa</taxon>
        <taxon>Arthropoda</taxon>
        <taxon>Hexapoda</taxon>
        <taxon>Insecta</taxon>
        <taxon>Pterygota</taxon>
        <taxon>Neoptera</taxon>
        <taxon>Endopterygota</taxon>
        <taxon>Diptera</taxon>
        <taxon>Nematocera</taxon>
        <taxon>Chironomoidea</taxon>
        <taxon>Chironomidae</taxon>
        <taxon>Chironominae</taxon>
        <taxon>Polypedilum</taxon>
        <taxon>Polypedilum</taxon>
    </lineage>
</organism>
<feature type="compositionally biased region" description="Basic and acidic residues" evidence="1">
    <location>
        <begin position="28"/>
        <end position="43"/>
    </location>
</feature>
<reference evidence="2" key="1">
    <citation type="submission" date="2021-03" db="EMBL/GenBank/DDBJ databases">
        <title>Chromosome level genome of the anhydrobiotic midge Polypedilum vanderplanki.</title>
        <authorList>
            <person name="Yoshida Y."/>
            <person name="Kikawada T."/>
            <person name="Gusev O."/>
        </authorList>
    </citation>
    <scope>NUCLEOTIDE SEQUENCE</scope>
    <source>
        <strain evidence="2">NIAS01</strain>
        <tissue evidence="2">Whole body or cell culture</tissue>
    </source>
</reference>
<feature type="region of interest" description="Disordered" evidence="1">
    <location>
        <begin position="93"/>
        <end position="126"/>
    </location>
</feature>
<accession>A0A9J6BQU8</accession>
<evidence type="ECO:0000256" key="1">
    <source>
        <dbReference type="SAM" id="MobiDB-lite"/>
    </source>
</evidence>